<keyword evidence="2" id="KW-0472">Membrane</keyword>
<reference evidence="4" key="1">
    <citation type="journal article" date="2012" name="Nature">
        <title>The tomato genome sequence provides insights into fleshy fruit evolution.</title>
        <authorList>
            <consortium name="Tomato Genome Consortium"/>
        </authorList>
    </citation>
    <scope>NUCLEOTIDE SEQUENCE [LARGE SCALE GENOMIC DNA]</scope>
    <source>
        <strain evidence="4">cv. Heinz 1706</strain>
    </source>
</reference>
<dbReference type="OMA" id="GHEFSVG"/>
<evidence type="ECO:0000313" key="5">
    <source>
        <dbReference type="Proteomes" id="UP000004994"/>
    </source>
</evidence>
<dbReference type="Gene3D" id="2.30.30.140">
    <property type="match status" value="1"/>
</dbReference>
<reference evidence="4" key="2">
    <citation type="submission" date="2019-01" db="UniProtKB">
        <authorList>
            <consortium name="EnsemblPlants"/>
        </authorList>
    </citation>
    <scope>IDENTIFICATION</scope>
    <source>
        <strain evidence="4">cv. Heinz 1706</strain>
    </source>
</reference>
<evidence type="ECO:0000313" key="4">
    <source>
        <dbReference type="EnsemblPlants" id="Solyc02g086750.2.1"/>
    </source>
</evidence>
<evidence type="ECO:0000256" key="2">
    <source>
        <dbReference type="SAM" id="Phobius"/>
    </source>
</evidence>
<accession>A0A3Q7F8C0</accession>
<evidence type="ECO:0000259" key="3">
    <source>
        <dbReference type="PROSITE" id="PS50812"/>
    </source>
</evidence>
<dbReference type="EnsemblPlants" id="Solyc02g086750.2.1">
    <property type="protein sequence ID" value="Solyc02g086750.2.1"/>
    <property type="gene ID" value="Solyc02g086750.2"/>
</dbReference>
<proteinExistence type="predicted"/>
<dbReference type="CDD" id="cd05162">
    <property type="entry name" value="PWWP"/>
    <property type="match status" value="1"/>
</dbReference>
<dbReference type="InterPro" id="IPR052657">
    <property type="entry name" value="PDP_family_Arabidopsis"/>
</dbReference>
<keyword evidence="2" id="KW-1133">Transmembrane helix</keyword>
<feature type="region of interest" description="Disordered" evidence="1">
    <location>
        <begin position="493"/>
        <end position="604"/>
    </location>
</feature>
<feature type="domain" description="PWWP" evidence="3">
    <location>
        <begin position="246"/>
        <end position="307"/>
    </location>
</feature>
<evidence type="ECO:0000256" key="1">
    <source>
        <dbReference type="SAM" id="MobiDB-lite"/>
    </source>
</evidence>
<name>A0A3Q7F8C0_SOLLC</name>
<dbReference type="FunCoup" id="A0A3Q7F8C0">
    <property type="interactions" value="525"/>
</dbReference>
<dbReference type="STRING" id="4081.A0A3Q7F8C0"/>
<keyword evidence="5" id="KW-1185">Reference proteome</keyword>
<organism evidence="4">
    <name type="scientific">Solanum lycopersicum</name>
    <name type="common">Tomato</name>
    <name type="synonym">Lycopersicon esculentum</name>
    <dbReference type="NCBI Taxonomy" id="4081"/>
    <lineage>
        <taxon>Eukaryota</taxon>
        <taxon>Viridiplantae</taxon>
        <taxon>Streptophyta</taxon>
        <taxon>Embryophyta</taxon>
        <taxon>Tracheophyta</taxon>
        <taxon>Spermatophyta</taxon>
        <taxon>Magnoliopsida</taxon>
        <taxon>eudicotyledons</taxon>
        <taxon>Gunneridae</taxon>
        <taxon>Pentapetalae</taxon>
        <taxon>asterids</taxon>
        <taxon>lamiids</taxon>
        <taxon>Solanales</taxon>
        <taxon>Solanaceae</taxon>
        <taxon>Solanoideae</taxon>
        <taxon>Solaneae</taxon>
        <taxon>Solanum</taxon>
        <taxon>Solanum subgen. Lycopersicon</taxon>
    </lineage>
</organism>
<feature type="region of interest" description="Disordered" evidence="1">
    <location>
        <begin position="724"/>
        <end position="784"/>
    </location>
</feature>
<feature type="transmembrane region" description="Helical" evidence="2">
    <location>
        <begin position="49"/>
        <end position="73"/>
    </location>
</feature>
<dbReference type="PROSITE" id="PS50812">
    <property type="entry name" value="PWWP"/>
    <property type="match status" value="1"/>
</dbReference>
<dbReference type="InterPro" id="IPR000313">
    <property type="entry name" value="PWWP_dom"/>
</dbReference>
<dbReference type="InParanoid" id="A0A3Q7F8C0"/>
<sequence>MMDDSNFKEDPQNLPFNLNRPITLLSLSLSQLTEEARRFLQKFASSGRFWFVPFLCLCLFILFICYSFCMFVVCVSDYVFFWGGGIFLSWVCFVTFYLGMSSEEKTEKSENLDGLSAEALDSETLMADSVTGLSDEVPRVSDDNGNVDTGAISEPVVATEETLEVGSDAGGDVVEVHGSLDNVSGGELASEGAEADQGSGHLVEEMNGEENVAGGSDDEMIDAVDGETAEDNSGDDTTSVKHVYAVGDFVWGKIKSHPWWPGRVYDASTASDFAMKYNQTGRLLVAYFGDGSFSWCPPSQLVPFVDNFEKMSKQSTSKSFLYAVEKTLDEIGVLVEFQMTCQCVSEESLTGLSWPLAVNAGIKKGVQVPVSETVSLLLSQFEPAERLKGLKRNALTNSHSNILEFAVLNSWLSAFYRAKYGHPLASYCEPLLVEGLEDKKEDQVIDANDFSIPIEVPIQGPSEEIPNSGSSKFPMTACDKIYQKRKQKSVAELMGENAKPKGKKTTEDDSTPSSVETSEKKRKKSGEKAKGQTGSSMSVDEKIGKRVNKKSGDSDLVKTKKLSVSIPESDEVGNQQDNAGPLSRERKKSKYLSPPYTSPKWNAGKSSFKRELAIESQKFSDNSKIGERMTKAARLLLSSPDSNGKEAFKDDVDKSSGINKRSSRTFDTVAINSSVDEVLSEVQSTALNPLLLRNGSLEKARGFISTFRNSLYYDGSNYKQYHQMETGKKRKSAGSGNLISQSDTESPDSIPSKKRKTNYAKSEVTKLKKDYGPSSQGKEDEDDGREASSVILLVAFLTGFSLPPEDEIIRIYNKFGELNEEETEVLRDSNSVRIVYRHGADAAQAFKESVRQSPFGAANVNFTLSYSSKSESPLSSLKARKGKSQVQLIKQKLKGMASILDKCKGKITSAEKSELENEIKGLVEKVSVLLLLIVLVYCPAYDASSVQLICSSYYKVAITLISFLKMRLCFAFMNILVNGYSRFSESIICTFRVNIILI</sequence>
<dbReference type="PANTHER" id="PTHR10688">
    <property type="entry name" value="PWWP DOMAIN-CONTAINING PROTEIN"/>
    <property type="match status" value="1"/>
</dbReference>
<dbReference type="SMART" id="SM00293">
    <property type="entry name" value="PWWP"/>
    <property type="match status" value="1"/>
</dbReference>
<dbReference type="Proteomes" id="UP000004994">
    <property type="component" value="Chromosome 2"/>
</dbReference>
<feature type="compositionally biased region" description="Polar residues" evidence="1">
    <location>
        <begin position="734"/>
        <end position="749"/>
    </location>
</feature>
<protein>
    <recommendedName>
        <fullName evidence="3">PWWP domain-containing protein</fullName>
    </recommendedName>
</protein>
<dbReference type="Pfam" id="PF00855">
    <property type="entry name" value="PWWP"/>
    <property type="match status" value="1"/>
</dbReference>
<dbReference type="AlphaFoldDB" id="A0A3Q7F8C0"/>
<keyword evidence="2" id="KW-0812">Transmembrane</keyword>
<feature type="transmembrane region" description="Helical" evidence="2">
    <location>
        <begin position="79"/>
        <end position="99"/>
    </location>
</feature>
<dbReference type="SUPFAM" id="SSF63748">
    <property type="entry name" value="Tudor/PWWP/MBT"/>
    <property type="match status" value="1"/>
</dbReference>
<feature type="compositionally biased region" description="Basic and acidic residues" evidence="1">
    <location>
        <begin position="539"/>
        <end position="558"/>
    </location>
</feature>
<dbReference type="PaxDb" id="4081-Solyc02g086750.1.1"/>
<dbReference type="Gramene" id="Solyc02g086750.2.1">
    <property type="protein sequence ID" value="Solyc02g086750.2.1"/>
    <property type="gene ID" value="Solyc02g086750.2"/>
</dbReference>
<dbReference type="PANTHER" id="PTHR10688:SF3">
    <property type="entry name" value="PWWP DOMAIN-CONTAINING PROTEIN 6"/>
    <property type="match status" value="1"/>
</dbReference>